<dbReference type="Pfam" id="PF07110">
    <property type="entry name" value="EthD"/>
    <property type="match status" value="2"/>
</dbReference>
<dbReference type="Gene3D" id="3.30.70.100">
    <property type="match status" value="2"/>
</dbReference>
<proteinExistence type="predicted"/>
<dbReference type="GO" id="GO:0016491">
    <property type="term" value="F:oxidoreductase activity"/>
    <property type="evidence" value="ECO:0007669"/>
    <property type="project" value="InterPro"/>
</dbReference>
<feature type="domain" description="EthD" evidence="1">
    <location>
        <begin position="11"/>
        <end position="94"/>
    </location>
</feature>
<evidence type="ECO:0000259" key="1">
    <source>
        <dbReference type="Pfam" id="PF07110"/>
    </source>
</evidence>
<dbReference type="GO" id="GO:0016853">
    <property type="term" value="F:isomerase activity"/>
    <property type="evidence" value="ECO:0007669"/>
    <property type="project" value="UniProtKB-KW"/>
</dbReference>
<dbReference type="InterPro" id="IPR011008">
    <property type="entry name" value="Dimeric_a/b-barrel"/>
</dbReference>
<accession>A0A450XIT5</accession>
<keyword evidence="2" id="KW-0413">Isomerase</keyword>
<organism evidence="2">
    <name type="scientific">Candidatus Kentrum sp. MB</name>
    <dbReference type="NCBI Taxonomy" id="2138164"/>
    <lineage>
        <taxon>Bacteria</taxon>
        <taxon>Pseudomonadati</taxon>
        <taxon>Pseudomonadota</taxon>
        <taxon>Gammaproteobacteria</taxon>
        <taxon>Candidatus Kentrum</taxon>
    </lineage>
</organism>
<reference evidence="2" key="1">
    <citation type="submission" date="2019-02" db="EMBL/GenBank/DDBJ databases">
        <authorList>
            <person name="Gruber-Vodicka R. H."/>
            <person name="Seah K. B. B."/>
        </authorList>
    </citation>
    <scope>NUCLEOTIDE SEQUENCE</scope>
    <source>
        <strain evidence="2">BECK_BZ197</strain>
    </source>
</reference>
<dbReference type="AlphaFoldDB" id="A0A450XIT5"/>
<gene>
    <name evidence="2" type="ORF">BECKMB1821G_GA0114241_104620</name>
</gene>
<evidence type="ECO:0000313" key="2">
    <source>
        <dbReference type="EMBL" id="VFK29211.1"/>
    </source>
</evidence>
<name>A0A450XIT5_9GAMM</name>
<protein>
    <submittedName>
        <fullName evidence="2">Methylmuconolactone methyl-isomerase</fullName>
    </submittedName>
</protein>
<dbReference type="EMBL" id="CAADFO010000046">
    <property type="protein sequence ID" value="VFK29211.1"/>
    <property type="molecule type" value="Genomic_DNA"/>
</dbReference>
<feature type="domain" description="EthD" evidence="1">
    <location>
        <begin position="132"/>
        <end position="208"/>
    </location>
</feature>
<sequence length="231" mass="26481">MIHQHIFASPKPGMTEEAFHRYWIEVHARDYASKIKQIRRYLIGTRVACEGVTEPPVWHGCAEIWIENEQEQLASLQSEEFLEGARKDEPNWAAFWNTLVLDTDAKFIPDAARSPEKVDGVKLVTLIKRRGGLPVADFRTRWAEFYAPLLLDVEGVQRYLQCTARDGLYTLGEPRFDALHQVWFESVQALESALQSSAYLHAQAHLAEMVEPAHLYSIAFKEHWIIGPAPR</sequence>
<dbReference type="SUPFAM" id="SSF54909">
    <property type="entry name" value="Dimeric alpha+beta barrel"/>
    <property type="match status" value="2"/>
</dbReference>
<dbReference type="InterPro" id="IPR009799">
    <property type="entry name" value="EthD_dom"/>
</dbReference>